<evidence type="ECO:0000313" key="1">
    <source>
        <dbReference type="EMBL" id="KAJ9075441.1"/>
    </source>
</evidence>
<proteinExistence type="predicted"/>
<organism evidence="1 2">
    <name type="scientific">Entomophthora muscae</name>
    <dbReference type="NCBI Taxonomy" id="34485"/>
    <lineage>
        <taxon>Eukaryota</taxon>
        <taxon>Fungi</taxon>
        <taxon>Fungi incertae sedis</taxon>
        <taxon>Zoopagomycota</taxon>
        <taxon>Entomophthoromycotina</taxon>
        <taxon>Entomophthoromycetes</taxon>
        <taxon>Entomophthorales</taxon>
        <taxon>Entomophthoraceae</taxon>
        <taxon>Entomophthora</taxon>
    </lineage>
</organism>
<dbReference type="EMBL" id="QTSX02002467">
    <property type="protein sequence ID" value="KAJ9075441.1"/>
    <property type="molecule type" value="Genomic_DNA"/>
</dbReference>
<keyword evidence="2" id="KW-1185">Reference proteome</keyword>
<protein>
    <submittedName>
        <fullName evidence="1">Uncharacterized protein</fullName>
    </submittedName>
</protein>
<sequence length="70" mass="7635">MIGRLAYLGHSGHLAMVTVPIGLVIAGLDLGVLAHQIGNLFPLKWVPDTAPTFAFENLGWRFKYGRCSLL</sequence>
<name>A0ACC2TLT2_9FUNG</name>
<comment type="caution">
    <text evidence="1">The sequence shown here is derived from an EMBL/GenBank/DDBJ whole genome shotgun (WGS) entry which is preliminary data.</text>
</comment>
<gene>
    <name evidence="1" type="ORF">DSO57_1036127</name>
</gene>
<evidence type="ECO:0000313" key="2">
    <source>
        <dbReference type="Proteomes" id="UP001165960"/>
    </source>
</evidence>
<dbReference type="Proteomes" id="UP001165960">
    <property type="component" value="Unassembled WGS sequence"/>
</dbReference>
<reference evidence="1" key="1">
    <citation type="submission" date="2022-04" db="EMBL/GenBank/DDBJ databases">
        <title>Genome of the entomopathogenic fungus Entomophthora muscae.</title>
        <authorList>
            <person name="Elya C."/>
            <person name="Lovett B.R."/>
            <person name="Lee E."/>
            <person name="Macias A.M."/>
            <person name="Hajek A.E."/>
            <person name="De Bivort B.L."/>
            <person name="Kasson M.T."/>
            <person name="De Fine Licht H.H."/>
            <person name="Stajich J.E."/>
        </authorList>
    </citation>
    <scope>NUCLEOTIDE SEQUENCE</scope>
    <source>
        <strain evidence="1">Berkeley</strain>
    </source>
</reference>
<accession>A0ACC2TLT2</accession>